<organism evidence="1 2">
    <name type="scientific">Fictibacillus barbaricus</name>
    <dbReference type="NCBI Taxonomy" id="182136"/>
    <lineage>
        <taxon>Bacteria</taxon>
        <taxon>Bacillati</taxon>
        <taxon>Bacillota</taxon>
        <taxon>Bacilli</taxon>
        <taxon>Bacillales</taxon>
        <taxon>Fictibacillaceae</taxon>
        <taxon>Fictibacillus</taxon>
    </lineage>
</organism>
<name>A0ABS2Z8A1_9BACL</name>
<dbReference type="Proteomes" id="UP001319060">
    <property type="component" value="Unassembled WGS sequence"/>
</dbReference>
<reference evidence="1 2" key="1">
    <citation type="submission" date="2021-01" db="EMBL/GenBank/DDBJ databases">
        <title>Genome Sequencing of Type Strains.</title>
        <authorList>
            <person name="Lemaire J.F."/>
            <person name="Inderbitzin P."/>
            <person name="Collins S.B."/>
            <person name="Wespe N."/>
            <person name="Knight-Connoni V."/>
        </authorList>
    </citation>
    <scope>NUCLEOTIDE SEQUENCE [LARGE SCALE GENOMIC DNA]</scope>
    <source>
        <strain evidence="1 2">DSM 14730</strain>
    </source>
</reference>
<proteinExistence type="predicted"/>
<protein>
    <submittedName>
        <fullName evidence="1">Uncharacterized protein</fullName>
    </submittedName>
</protein>
<evidence type="ECO:0000313" key="2">
    <source>
        <dbReference type="Proteomes" id="UP001319060"/>
    </source>
</evidence>
<accession>A0ABS2Z8A1</accession>
<comment type="caution">
    <text evidence="1">The sequence shown here is derived from an EMBL/GenBank/DDBJ whole genome shotgun (WGS) entry which is preliminary data.</text>
</comment>
<gene>
    <name evidence="1" type="ORF">JYA64_03285</name>
</gene>
<keyword evidence="2" id="KW-1185">Reference proteome</keyword>
<dbReference type="RefSeq" id="WP_188404111.1">
    <property type="nucleotide sequence ID" value="NZ_BMCE01000003.1"/>
</dbReference>
<dbReference type="EMBL" id="JAFHKS010000041">
    <property type="protein sequence ID" value="MBN3544313.1"/>
    <property type="molecule type" value="Genomic_DNA"/>
</dbReference>
<evidence type="ECO:0000313" key="1">
    <source>
        <dbReference type="EMBL" id="MBN3544313.1"/>
    </source>
</evidence>
<sequence>MNTSQSISLTTNELVAVLALCGFDKAASQILNDQNLIQSEEQFDRFVQQSEQMLKHRGYWEDNRETKLASGLESMMRLLVQSSNKVRFVNGNHLLIIHLLNNKYSLVQQVTDQTHSFTFYPHSEGYQTLMKNQLERKNEGEAIHKELQTVEISTEVFNEFHTIDQSVLHTMINDMELNMSLRTFLKDFKWNEQKLDNISFLKSNYVKDKTTTDQVVFLLPSDGYIWHLDYEQVDQEKLFIVPVPISLYLTKIQETIETHFQLKTIINQ</sequence>